<dbReference type="OrthoDB" id="9950135at2759"/>
<evidence type="ECO:0000313" key="2">
    <source>
        <dbReference type="EMBL" id="KAF4647880.1"/>
    </source>
</evidence>
<feature type="domain" description="Reverse transcriptase" evidence="1">
    <location>
        <begin position="1"/>
        <end position="128"/>
    </location>
</feature>
<dbReference type="PROSITE" id="PS50878">
    <property type="entry name" value="RT_POL"/>
    <property type="match status" value="1"/>
</dbReference>
<dbReference type="PANTHER" id="PTHR33064:SF37">
    <property type="entry name" value="RIBONUCLEASE H"/>
    <property type="match status" value="1"/>
</dbReference>
<dbReference type="SUPFAM" id="SSF56672">
    <property type="entry name" value="DNA/RNA polymerases"/>
    <property type="match status" value="1"/>
</dbReference>
<dbReference type="Proteomes" id="UP000591131">
    <property type="component" value="Unassembled WGS sequence"/>
</dbReference>
<evidence type="ECO:0000259" key="1">
    <source>
        <dbReference type="PROSITE" id="PS50878"/>
    </source>
</evidence>
<reference evidence="2 3" key="1">
    <citation type="submission" date="2020-04" db="EMBL/GenBank/DDBJ databases">
        <title>Perkinsus chesapeaki whole genome sequence.</title>
        <authorList>
            <person name="Bogema D.R."/>
        </authorList>
    </citation>
    <scope>NUCLEOTIDE SEQUENCE [LARGE SCALE GENOMIC DNA]</scope>
    <source>
        <strain evidence="2">ATCC PRA-425</strain>
    </source>
</reference>
<dbReference type="Gene3D" id="3.30.70.270">
    <property type="match status" value="1"/>
</dbReference>
<dbReference type="InterPro" id="IPR051320">
    <property type="entry name" value="Viral_Replic_Matur_Polypro"/>
</dbReference>
<dbReference type="EMBL" id="JAAPAO010002315">
    <property type="protein sequence ID" value="KAF4647880.1"/>
    <property type="molecule type" value="Genomic_DNA"/>
</dbReference>
<dbReference type="Pfam" id="PF00078">
    <property type="entry name" value="RVT_1"/>
    <property type="match status" value="1"/>
</dbReference>
<gene>
    <name evidence="2" type="ORF">FOL47_004032</name>
</gene>
<dbReference type="AlphaFoldDB" id="A0A7J6KLJ7"/>
<proteinExistence type="predicted"/>
<evidence type="ECO:0000313" key="3">
    <source>
        <dbReference type="Proteomes" id="UP000591131"/>
    </source>
</evidence>
<feature type="non-terminal residue" evidence="2">
    <location>
        <position position="1"/>
    </location>
</feature>
<dbReference type="Gene3D" id="3.10.10.10">
    <property type="entry name" value="HIV Type 1 Reverse Transcriptase, subunit A, domain 1"/>
    <property type="match status" value="1"/>
</dbReference>
<name>A0A7J6KLJ7_PERCH</name>
<dbReference type="InterPro" id="IPR000477">
    <property type="entry name" value="RT_dom"/>
</dbReference>
<comment type="caution">
    <text evidence="2">The sequence shown here is derived from an EMBL/GenBank/DDBJ whole genome shotgun (WGS) entry which is preliminary data.</text>
</comment>
<dbReference type="InterPro" id="IPR043502">
    <property type="entry name" value="DNA/RNA_pol_sf"/>
</dbReference>
<feature type="non-terminal residue" evidence="2">
    <location>
        <position position="306"/>
    </location>
</feature>
<protein>
    <recommendedName>
        <fullName evidence="1">Reverse transcriptase domain-containing protein</fullName>
    </recommendedName>
</protein>
<accession>A0A7J6KLJ7</accession>
<keyword evidence="3" id="KW-1185">Reference proteome</keyword>
<sequence>LDVGQAFFNLEYEESSMHLFGFSYYSSDGTVQYALFRFMTMGFKLSSFYWAYAIHSLLSTAIPEAYRTDGSTHILAFVDDILAWSRFFDECMSLKNLLVYILEKVNAKAPESKRKGPAREIDYLGLTLLQGGYRVSDSTMSVLRENLGTRPTTLRGLRAKLGLLQFCRSLWRPKKNRADETLAHLTAPFTSLVGSMVSANAKKTARLAWSADLEASWDAISASMGDGFVPFHSEADNWSGMQLVVMSDASPEAGAACLWRLSREIFADSRDCLSAEWLADHAQLIGLWTHKWSTYERAYDIADREL</sequence>
<dbReference type="InterPro" id="IPR043128">
    <property type="entry name" value="Rev_trsase/Diguanyl_cyclase"/>
</dbReference>
<dbReference type="PANTHER" id="PTHR33064">
    <property type="entry name" value="POL PROTEIN"/>
    <property type="match status" value="1"/>
</dbReference>
<organism evidence="2 3">
    <name type="scientific">Perkinsus chesapeaki</name>
    <name type="common">Clam parasite</name>
    <name type="synonym">Perkinsus andrewsi</name>
    <dbReference type="NCBI Taxonomy" id="330153"/>
    <lineage>
        <taxon>Eukaryota</taxon>
        <taxon>Sar</taxon>
        <taxon>Alveolata</taxon>
        <taxon>Perkinsozoa</taxon>
        <taxon>Perkinsea</taxon>
        <taxon>Perkinsida</taxon>
        <taxon>Perkinsidae</taxon>
        <taxon>Perkinsus</taxon>
    </lineage>
</organism>